<evidence type="ECO:0000256" key="2">
    <source>
        <dbReference type="ARBA" id="ARBA00022723"/>
    </source>
</evidence>
<comment type="cofactor">
    <cofactor evidence="6">
        <name>Zn(2+)</name>
        <dbReference type="ChEBI" id="CHEBI:29105"/>
    </cofactor>
    <text evidence="6">Binds 1 zinc ion per subunit.</text>
</comment>
<keyword evidence="2" id="KW-0479">Metal-binding</keyword>
<feature type="domain" description="Peptidase M48" evidence="8">
    <location>
        <begin position="105"/>
        <end position="260"/>
    </location>
</feature>
<dbReference type="GO" id="GO:0046872">
    <property type="term" value="F:metal ion binding"/>
    <property type="evidence" value="ECO:0007669"/>
    <property type="project" value="UniProtKB-KW"/>
</dbReference>
<comment type="similarity">
    <text evidence="6">Belongs to the peptidase M48 family.</text>
</comment>
<evidence type="ECO:0000256" key="1">
    <source>
        <dbReference type="ARBA" id="ARBA00022670"/>
    </source>
</evidence>
<reference evidence="9 10" key="1">
    <citation type="submission" date="2020-04" db="EMBL/GenBank/DDBJ databases">
        <authorList>
            <person name="Hitch T.C.A."/>
            <person name="Wylensek D."/>
            <person name="Clavel T."/>
        </authorList>
    </citation>
    <scope>NUCLEOTIDE SEQUENCE [LARGE SCALE GENOMIC DNA]</scope>
    <source>
        <strain evidence="9 10">Oil-RF-744-FAT-WT-6-1</strain>
    </source>
</reference>
<dbReference type="EMBL" id="JABAFG010000001">
    <property type="protein sequence ID" value="NME27116.1"/>
    <property type="molecule type" value="Genomic_DNA"/>
</dbReference>
<keyword evidence="7" id="KW-0732">Signal</keyword>
<dbReference type="GO" id="GO:0004222">
    <property type="term" value="F:metalloendopeptidase activity"/>
    <property type="evidence" value="ECO:0007669"/>
    <property type="project" value="InterPro"/>
</dbReference>
<dbReference type="InterPro" id="IPR001915">
    <property type="entry name" value="Peptidase_M48"/>
</dbReference>
<protein>
    <submittedName>
        <fullName evidence="9">M48 family metalloprotease</fullName>
    </submittedName>
</protein>
<keyword evidence="4 6" id="KW-0862">Zinc</keyword>
<feature type="signal peptide" evidence="7">
    <location>
        <begin position="1"/>
        <end position="25"/>
    </location>
</feature>
<organism evidence="9 10">
    <name type="scientific">Megasphaera hexanoica</name>
    <dbReference type="NCBI Taxonomy" id="1675036"/>
    <lineage>
        <taxon>Bacteria</taxon>
        <taxon>Bacillati</taxon>
        <taxon>Bacillota</taxon>
        <taxon>Negativicutes</taxon>
        <taxon>Veillonellales</taxon>
        <taxon>Veillonellaceae</taxon>
        <taxon>Megasphaera</taxon>
    </lineage>
</organism>
<keyword evidence="1 6" id="KW-0645">Protease</keyword>
<dbReference type="AlphaFoldDB" id="A0A848BUX1"/>
<dbReference type="Proteomes" id="UP000591071">
    <property type="component" value="Unassembled WGS sequence"/>
</dbReference>
<evidence type="ECO:0000259" key="8">
    <source>
        <dbReference type="Pfam" id="PF01435"/>
    </source>
</evidence>
<sequence length="364" mass="39860">MFIHRTKRTLLAAAAVLGLSFCTMAETSPVQAIDIGTIGTIAQAGAYYAQLNQQLNYLDNEGRDDYMKQIKAKYGVNTDYQANAMTERVMTRLSNAIAKTDPSILKKPYNYFVNNDTSFNAFCTIGHNMSVNIGLFEPLNYNENEVAFVLAHEMGHGQKNHAISGVKKRMPLDLLAAIYGSGGGAAQLGAAILDQIGSAKLVTKPMEKEADALGFQYAVAAGYNVGGGAALWQRFLDKEKDVQTSGIMELFNDHPTTVSRRDTYSTDITKWSNNVVAVNKDTGMITIRKKDFYQPQDIPNMSGKERAYLIAGNLSAVYHNNGKPSVSDVHVDGNNILCVGQQQIMDLSPVRNPEEVTSTLKKLL</sequence>
<evidence type="ECO:0000256" key="3">
    <source>
        <dbReference type="ARBA" id="ARBA00022801"/>
    </source>
</evidence>
<name>A0A848BUX1_9FIRM</name>
<evidence type="ECO:0000313" key="9">
    <source>
        <dbReference type="EMBL" id="NME27116.1"/>
    </source>
</evidence>
<evidence type="ECO:0000313" key="10">
    <source>
        <dbReference type="Proteomes" id="UP000591071"/>
    </source>
</evidence>
<gene>
    <name evidence="9" type="ORF">HF872_00540</name>
</gene>
<feature type="chain" id="PRO_5039359045" evidence="7">
    <location>
        <begin position="26"/>
        <end position="364"/>
    </location>
</feature>
<keyword evidence="3 6" id="KW-0378">Hydrolase</keyword>
<dbReference type="PANTHER" id="PTHR22726">
    <property type="entry name" value="METALLOENDOPEPTIDASE OMA1"/>
    <property type="match status" value="1"/>
</dbReference>
<dbReference type="Gene3D" id="3.30.2010.10">
    <property type="entry name" value="Metalloproteases ('zincins'), catalytic domain"/>
    <property type="match status" value="1"/>
</dbReference>
<dbReference type="InterPro" id="IPR051156">
    <property type="entry name" value="Mito/Outer_Membr_Metalloprot"/>
</dbReference>
<evidence type="ECO:0000256" key="6">
    <source>
        <dbReference type="RuleBase" id="RU003983"/>
    </source>
</evidence>
<evidence type="ECO:0000256" key="7">
    <source>
        <dbReference type="SAM" id="SignalP"/>
    </source>
</evidence>
<dbReference type="Pfam" id="PF01435">
    <property type="entry name" value="Peptidase_M48"/>
    <property type="match status" value="1"/>
</dbReference>
<comment type="caution">
    <text evidence="9">The sequence shown here is derived from an EMBL/GenBank/DDBJ whole genome shotgun (WGS) entry which is preliminary data.</text>
</comment>
<dbReference type="PANTHER" id="PTHR22726:SF1">
    <property type="entry name" value="METALLOENDOPEPTIDASE OMA1, MITOCHONDRIAL"/>
    <property type="match status" value="1"/>
</dbReference>
<proteinExistence type="inferred from homology"/>
<dbReference type="RefSeq" id="WP_170087006.1">
    <property type="nucleotide sequence ID" value="NZ_JABAFG010000001.1"/>
</dbReference>
<evidence type="ECO:0000256" key="5">
    <source>
        <dbReference type="ARBA" id="ARBA00023049"/>
    </source>
</evidence>
<evidence type="ECO:0000256" key="4">
    <source>
        <dbReference type="ARBA" id="ARBA00022833"/>
    </source>
</evidence>
<accession>A0A848BUX1</accession>
<dbReference type="GO" id="GO:0016020">
    <property type="term" value="C:membrane"/>
    <property type="evidence" value="ECO:0007669"/>
    <property type="project" value="TreeGrafter"/>
</dbReference>
<dbReference type="GO" id="GO:0051603">
    <property type="term" value="P:proteolysis involved in protein catabolic process"/>
    <property type="evidence" value="ECO:0007669"/>
    <property type="project" value="TreeGrafter"/>
</dbReference>
<keyword evidence="5 6" id="KW-0482">Metalloprotease</keyword>
<dbReference type="CDD" id="cd07324">
    <property type="entry name" value="M48C_Oma1-like"/>
    <property type="match status" value="1"/>
</dbReference>